<protein>
    <submittedName>
        <fullName evidence="1">Uncharacterized protein</fullName>
    </submittedName>
</protein>
<name>A0A6C0LH03_9ZZZZ</name>
<organism evidence="1">
    <name type="scientific">viral metagenome</name>
    <dbReference type="NCBI Taxonomy" id="1070528"/>
    <lineage>
        <taxon>unclassified sequences</taxon>
        <taxon>metagenomes</taxon>
        <taxon>organismal metagenomes</taxon>
    </lineage>
</organism>
<proteinExistence type="predicted"/>
<dbReference type="AlphaFoldDB" id="A0A6C0LH03"/>
<dbReference type="EMBL" id="MN740474">
    <property type="protein sequence ID" value="QHU28834.1"/>
    <property type="molecule type" value="Genomic_DNA"/>
</dbReference>
<evidence type="ECO:0000313" key="1">
    <source>
        <dbReference type="EMBL" id="QHU28834.1"/>
    </source>
</evidence>
<accession>A0A6C0LH03</accession>
<reference evidence="1" key="1">
    <citation type="journal article" date="2020" name="Nature">
        <title>Giant virus diversity and host interactions through global metagenomics.</title>
        <authorList>
            <person name="Schulz F."/>
            <person name="Roux S."/>
            <person name="Paez-Espino D."/>
            <person name="Jungbluth S."/>
            <person name="Walsh D.A."/>
            <person name="Denef V.J."/>
            <person name="McMahon K.D."/>
            <person name="Konstantinidis K.T."/>
            <person name="Eloe-Fadrosh E.A."/>
            <person name="Kyrpides N.C."/>
            <person name="Woyke T."/>
        </authorList>
    </citation>
    <scope>NUCLEOTIDE SEQUENCE</scope>
    <source>
        <strain evidence="1">GVMAG-M-3300027791-30</strain>
    </source>
</reference>
<sequence length="71" mass="8482">MAKLKERQFYNVGTGKREMVPREYIEVVKFKNGSHALLGLSNKNVKMFKLFSESKLEKMENLYGKVRRYRH</sequence>